<dbReference type="InterPro" id="IPR029058">
    <property type="entry name" value="AB_hydrolase_fold"/>
</dbReference>
<dbReference type="PIRSF" id="PIRSF031982">
    <property type="entry name" value="UCP031982_abhydr"/>
    <property type="match status" value="1"/>
</dbReference>
<name>A0A6A8AEU6_9HYPH</name>
<dbReference type="RefSeq" id="WP_153356448.1">
    <property type="nucleotide sequence ID" value="NZ_JAYKOO010000005.1"/>
</dbReference>
<accession>A0A6A8AEU6</accession>
<evidence type="ECO:0000259" key="1">
    <source>
        <dbReference type="Pfam" id="PF12146"/>
    </source>
</evidence>
<dbReference type="Gene3D" id="3.40.50.1820">
    <property type="entry name" value="alpha/beta hydrolase"/>
    <property type="match status" value="1"/>
</dbReference>
<dbReference type="InterPro" id="IPR022742">
    <property type="entry name" value="Hydrolase_4"/>
</dbReference>
<sequence length="338" mass="36803">MAVVGFLSGREEDATRRNWSGDSARPLRWSAWYPTDVDAAHAEPVSTDKLYILGKTIAGLKISARRKTYPAVLLSHGTGGTAAGLGWLAERLAEAGFLVIGADHHGNTAGEPYRAEGFLCWWERAADLSALLDHHAIAGPFAGRIDLDRVTVAGFSLGGYTALSLLGGITHVPLYVEWAGAEHFATGPREFPDIVRHIPDLLEDNPVFRTSWERQSISFNDPRIKAAFLCAPAPTVRGMTKESLERIKTPVAMAATCSDREAPADLCAQWLHEVLPDSRLEILDHAAGHYVFLSECTDWGRCDHSEICVDPPGISRRDIHDRSAALAVGFFGLATLQV</sequence>
<evidence type="ECO:0000313" key="2">
    <source>
        <dbReference type="EMBL" id="MQY48307.1"/>
    </source>
</evidence>
<dbReference type="AlphaFoldDB" id="A0A6A8AEU6"/>
<keyword evidence="3" id="KW-1185">Reference proteome</keyword>
<dbReference type="InterPro" id="IPR016986">
    <property type="entry name" value="UCP031982_abhydr"/>
</dbReference>
<dbReference type="Pfam" id="PF12146">
    <property type="entry name" value="Hydrolase_4"/>
    <property type="match status" value="1"/>
</dbReference>
<proteinExistence type="predicted"/>
<gene>
    <name evidence="2" type="ORF">GAO09_19935</name>
</gene>
<comment type="caution">
    <text evidence="2">The sequence shown here is derived from an EMBL/GenBank/DDBJ whole genome shotgun (WGS) entry which is preliminary data.</text>
</comment>
<dbReference type="SUPFAM" id="SSF53474">
    <property type="entry name" value="alpha/beta-Hydrolases"/>
    <property type="match status" value="1"/>
</dbReference>
<feature type="domain" description="Serine aminopeptidase S33" evidence="1">
    <location>
        <begin position="71"/>
        <end position="166"/>
    </location>
</feature>
<evidence type="ECO:0000313" key="3">
    <source>
        <dbReference type="Proteomes" id="UP000435138"/>
    </source>
</evidence>
<reference evidence="2 3" key="1">
    <citation type="submission" date="2019-11" db="EMBL/GenBank/DDBJ databases">
        <title>Genome analysis of Rhizobacterium cereale a novel genus and species isolated from maize roots in North Spain.</title>
        <authorList>
            <person name="Menendez E."/>
            <person name="Flores-Felix J.D."/>
            <person name="Ramirez-Bahena M.-H."/>
            <person name="Igual J.M."/>
            <person name="Garcia-Fraile P."/>
            <person name="Peix A."/>
            <person name="Velazquez E."/>
        </authorList>
    </citation>
    <scope>NUCLEOTIDE SEQUENCE [LARGE SCALE GENOMIC DNA]</scope>
    <source>
        <strain evidence="2 3">RZME27</strain>
    </source>
</reference>
<dbReference type="EMBL" id="WIXI01000047">
    <property type="protein sequence ID" value="MQY48307.1"/>
    <property type="molecule type" value="Genomic_DNA"/>
</dbReference>
<organism evidence="2 3">
    <name type="scientific">Endobacterium cereale</name>
    <dbReference type="NCBI Taxonomy" id="2663029"/>
    <lineage>
        <taxon>Bacteria</taxon>
        <taxon>Pseudomonadati</taxon>
        <taxon>Pseudomonadota</taxon>
        <taxon>Alphaproteobacteria</taxon>
        <taxon>Hyphomicrobiales</taxon>
        <taxon>Rhizobiaceae</taxon>
        <taxon>Endobacterium</taxon>
    </lineage>
</organism>
<protein>
    <recommendedName>
        <fullName evidence="1">Serine aminopeptidase S33 domain-containing protein</fullName>
    </recommendedName>
</protein>
<dbReference type="Proteomes" id="UP000435138">
    <property type="component" value="Unassembled WGS sequence"/>
</dbReference>